<dbReference type="Proteomes" id="UP000499080">
    <property type="component" value="Unassembled WGS sequence"/>
</dbReference>
<proteinExistence type="predicted"/>
<dbReference type="AlphaFoldDB" id="A0A4Y2IE21"/>
<protein>
    <submittedName>
        <fullName evidence="1">Uncharacterized protein</fullName>
    </submittedName>
</protein>
<gene>
    <name evidence="1" type="ORF">AVEN_164234_1</name>
</gene>
<reference evidence="1 2" key="1">
    <citation type="journal article" date="2019" name="Sci. Rep.">
        <title>Orb-weaving spider Araneus ventricosus genome elucidates the spidroin gene catalogue.</title>
        <authorList>
            <person name="Kono N."/>
            <person name="Nakamura H."/>
            <person name="Ohtoshi R."/>
            <person name="Moran D.A.P."/>
            <person name="Shinohara A."/>
            <person name="Yoshida Y."/>
            <person name="Fujiwara M."/>
            <person name="Mori M."/>
            <person name="Tomita M."/>
            <person name="Arakawa K."/>
        </authorList>
    </citation>
    <scope>NUCLEOTIDE SEQUENCE [LARGE SCALE GENOMIC DNA]</scope>
</reference>
<name>A0A4Y2IE21_ARAVE</name>
<keyword evidence="2" id="KW-1185">Reference proteome</keyword>
<comment type="caution">
    <text evidence="1">The sequence shown here is derived from an EMBL/GenBank/DDBJ whole genome shotgun (WGS) entry which is preliminary data.</text>
</comment>
<organism evidence="1 2">
    <name type="scientific">Araneus ventricosus</name>
    <name type="common">Orbweaver spider</name>
    <name type="synonym">Epeira ventricosa</name>
    <dbReference type="NCBI Taxonomy" id="182803"/>
    <lineage>
        <taxon>Eukaryota</taxon>
        <taxon>Metazoa</taxon>
        <taxon>Ecdysozoa</taxon>
        <taxon>Arthropoda</taxon>
        <taxon>Chelicerata</taxon>
        <taxon>Arachnida</taxon>
        <taxon>Araneae</taxon>
        <taxon>Araneomorphae</taxon>
        <taxon>Entelegynae</taxon>
        <taxon>Araneoidea</taxon>
        <taxon>Araneidae</taxon>
        <taxon>Araneus</taxon>
    </lineage>
</organism>
<evidence type="ECO:0000313" key="2">
    <source>
        <dbReference type="Proteomes" id="UP000499080"/>
    </source>
</evidence>
<accession>A0A4Y2IE21</accession>
<dbReference type="EMBL" id="BGPR01002585">
    <property type="protein sequence ID" value="GBM75895.1"/>
    <property type="molecule type" value="Genomic_DNA"/>
</dbReference>
<sequence>MVDGKVCNAATSTKSTMRCYICGLTSKEFNDLSKKSNVKPESAEFGLSILHARIHLFENLLHLAYKLPVKKWRLTTEDEKAIAEQTKLNIQENFKTKLGLIVDIPKPGYGNSNDGNTSRRFFTDPSLAAEITHIDQNLMYRFKVILETISSGHKINLQKFKEYIEETAELYVQLYPWHPMSPTMHMILIHGPIIIENAILPIGQLSEEAAEARNKHFRSFRQNLDRKISRLSCYEDVLNRLLLSSDPVLTGMRPTIRKMSKSFLKETLEMLLPMEFSEVLDEEDSYLEKTDNDITDLSSDEEIAPSS</sequence>
<dbReference type="OrthoDB" id="8197165at2759"/>
<evidence type="ECO:0000313" key="1">
    <source>
        <dbReference type="EMBL" id="GBM75895.1"/>
    </source>
</evidence>